<proteinExistence type="predicted"/>
<keyword evidence="3" id="KW-1185">Reference proteome</keyword>
<evidence type="ECO:0000256" key="1">
    <source>
        <dbReference type="SAM" id="MobiDB-lite"/>
    </source>
</evidence>
<dbReference type="EMBL" id="JAULSW010000011">
    <property type="protein sequence ID" value="KAK3367920.1"/>
    <property type="molecule type" value="Genomic_DNA"/>
</dbReference>
<gene>
    <name evidence="2" type="ORF">B0H63DRAFT_455975</name>
</gene>
<evidence type="ECO:0000313" key="2">
    <source>
        <dbReference type="EMBL" id="KAK3367920.1"/>
    </source>
</evidence>
<comment type="caution">
    <text evidence="2">The sequence shown here is derived from an EMBL/GenBank/DDBJ whole genome shotgun (WGS) entry which is preliminary data.</text>
</comment>
<dbReference type="AlphaFoldDB" id="A0AAE0N2L0"/>
<dbReference type="Proteomes" id="UP001285441">
    <property type="component" value="Unassembled WGS sequence"/>
</dbReference>
<reference evidence="2" key="1">
    <citation type="journal article" date="2023" name="Mol. Phylogenet. Evol.">
        <title>Genome-scale phylogeny and comparative genomics of the fungal order Sordariales.</title>
        <authorList>
            <person name="Hensen N."/>
            <person name="Bonometti L."/>
            <person name="Westerberg I."/>
            <person name="Brannstrom I.O."/>
            <person name="Guillou S."/>
            <person name="Cros-Aarteil S."/>
            <person name="Calhoun S."/>
            <person name="Haridas S."/>
            <person name="Kuo A."/>
            <person name="Mondo S."/>
            <person name="Pangilinan J."/>
            <person name="Riley R."/>
            <person name="LaButti K."/>
            <person name="Andreopoulos B."/>
            <person name="Lipzen A."/>
            <person name="Chen C."/>
            <person name="Yan M."/>
            <person name="Daum C."/>
            <person name="Ng V."/>
            <person name="Clum A."/>
            <person name="Steindorff A."/>
            <person name="Ohm R.A."/>
            <person name="Martin F."/>
            <person name="Silar P."/>
            <person name="Natvig D.O."/>
            <person name="Lalanne C."/>
            <person name="Gautier V."/>
            <person name="Ament-Velasquez S.L."/>
            <person name="Kruys A."/>
            <person name="Hutchinson M.I."/>
            <person name="Powell A.J."/>
            <person name="Barry K."/>
            <person name="Miller A.N."/>
            <person name="Grigoriev I.V."/>
            <person name="Debuchy R."/>
            <person name="Gladieux P."/>
            <person name="Hiltunen Thoren M."/>
            <person name="Johannesson H."/>
        </authorList>
    </citation>
    <scope>NUCLEOTIDE SEQUENCE</scope>
    <source>
        <strain evidence="2">CBS 232.78</strain>
    </source>
</reference>
<evidence type="ECO:0000313" key="3">
    <source>
        <dbReference type="Proteomes" id="UP001285441"/>
    </source>
</evidence>
<reference evidence="2" key="2">
    <citation type="submission" date="2023-06" db="EMBL/GenBank/DDBJ databases">
        <authorList>
            <consortium name="Lawrence Berkeley National Laboratory"/>
            <person name="Haridas S."/>
            <person name="Hensen N."/>
            <person name="Bonometti L."/>
            <person name="Westerberg I."/>
            <person name="Brannstrom I.O."/>
            <person name="Guillou S."/>
            <person name="Cros-Aarteil S."/>
            <person name="Calhoun S."/>
            <person name="Kuo A."/>
            <person name="Mondo S."/>
            <person name="Pangilinan J."/>
            <person name="Riley R."/>
            <person name="LaButti K."/>
            <person name="Andreopoulos B."/>
            <person name="Lipzen A."/>
            <person name="Chen C."/>
            <person name="Yanf M."/>
            <person name="Daum C."/>
            <person name="Ng V."/>
            <person name="Clum A."/>
            <person name="Steindorff A."/>
            <person name="Ohm R."/>
            <person name="Martin F."/>
            <person name="Silar P."/>
            <person name="Natvig D."/>
            <person name="Lalanne C."/>
            <person name="Gautier V."/>
            <person name="Ament-velasquez S.L."/>
            <person name="Kruys A."/>
            <person name="Hutchinson M.I."/>
            <person name="Powell A.J."/>
            <person name="Barry K."/>
            <person name="Miller A.N."/>
            <person name="Grigoriev I.V."/>
            <person name="Debuchy R."/>
            <person name="Gladieux P."/>
            <person name="Thoren M.H."/>
            <person name="Johannesson H."/>
        </authorList>
    </citation>
    <scope>NUCLEOTIDE SEQUENCE</scope>
    <source>
        <strain evidence="2">CBS 232.78</strain>
    </source>
</reference>
<name>A0AAE0N2L0_9PEZI</name>
<feature type="region of interest" description="Disordered" evidence="1">
    <location>
        <begin position="140"/>
        <end position="168"/>
    </location>
</feature>
<accession>A0AAE0N2L0</accession>
<protein>
    <submittedName>
        <fullName evidence="2">Uncharacterized protein</fullName>
    </submittedName>
</protein>
<sequence>MWLLTDPFPHKFVNKLGVSTLFLADSLNLTGFVSTAHVYSVVSPCKIANESYVATILTHVDGAMGFTPVYALHADQFEDVIGAPLMEAYNVQNHGAIPPADPPVNMTWTDGLNAITRARYPESQRRRAVFEKWFNHAILPTNDETRSEPPSTHLPHPPNTAKTDNAPARLTDGWHDEVYTKYAGHRQIVVPVGQVEYWSTYTRRIGVPACEGCAPGGEGV</sequence>
<organism evidence="2 3">
    <name type="scientific">Podospora didyma</name>
    <dbReference type="NCBI Taxonomy" id="330526"/>
    <lineage>
        <taxon>Eukaryota</taxon>
        <taxon>Fungi</taxon>
        <taxon>Dikarya</taxon>
        <taxon>Ascomycota</taxon>
        <taxon>Pezizomycotina</taxon>
        <taxon>Sordariomycetes</taxon>
        <taxon>Sordariomycetidae</taxon>
        <taxon>Sordariales</taxon>
        <taxon>Podosporaceae</taxon>
        <taxon>Podospora</taxon>
    </lineage>
</organism>